<dbReference type="EMBL" id="JAXIVS010000002">
    <property type="protein sequence ID" value="MDY7225864.1"/>
    <property type="molecule type" value="Genomic_DNA"/>
</dbReference>
<evidence type="ECO:0000256" key="6">
    <source>
        <dbReference type="SAM" id="MobiDB-lite"/>
    </source>
</evidence>
<organism evidence="9 10">
    <name type="scientific">Hyalangium rubrum</name>
    <dbReference type="NCBI Taxonomy" id="3103134"/>
    <lineage>
        <taxon>Bacteria</taxon>
        <taxon>Pseudomonadati</taxon>
        <taxon>Myxococcota</taxon>
        <taxon>Myxococcia</taxon>
        <taxon>Myxococcales</taxon>
        <taxon>Cystobacterineae</taxon>
        <taxon>Archangiaceae</taxon>
        <taxon>Hyalangium</taxon>
    </lineage>
</organism>
<dbReference type="InterPro" id="IPR008266">
    <property type="entry name" value="Tyr_kinase_AS"/>
</dbReference>
<dbReference type="InterPro" id="IPR011009">
    <property type="entry name" value="Kinase-like_dom_sf"/>
</dbReference>
<evidence type="ECO:0000256" key="2">
    <source>
        <dbReference type="ARBA" id="ARBA00022679"/>
    </source>
</evidence>
<evidence type="ECO:0000256" key="3">
    <source>
        <dbReference type="ARBA" id="ARBA00022741"/>
    </source>
</evidence>
<feature type="domain" description="Protein kinase" evidence="8">
    <location>
        <begin position="20"/>
        <end position="291"/>
    </location>
</feature>
<evidence type="ECO:0000256" key="1">
    <source>
        <dbReference type="ARBA" id="ARBA00012513"/>
    </source>
</evidence>
<evidence type="ECO:0000259" key="8">
    <source>
        <dbReference type="PROSITE" id="PS50011"/>
    </source>
</evidence>
<dbReference type="Gene3D" id="3.30.200.20">
    <property type="entry name" value="Phosphorylase Kinase, domain 1"/>
    <property type="match status" value="1"/>
</dbReference>
<feature type="transmembrane region" description="Helical" evidence="7">
    <location>
        <begin position="376"/>
        <end position="398"/>
    </location>
</feature>
<keyword evidence="7" id="KW-0812">Transmembrane</keyword>
<evidence type="ECO:0000256" key="5">
    <source>
        <dbReference type="ARBA" id="ARBA00022840"/>
    </source>
</evidence>
<comment type="caution">
    <text evidence="9">The sequence shown here is derived from an EMBL/GenBank/DDBJ whole genome shotgun (WGS) entry which is preliminary data.</text>
</comment>
<dbReference type="Pfam" id="PF00069">
    <property type="entry name" value="Pkinase"/>
    <property type="match status" value="1"/>
</dbReference>
<dbReference type="PROSITE" id="PS50011">
    <property type="entry name" value="PROTEIN_KINASE_DOM"/>
    <property type="match status" value="1"/>
</dbReference>
<name>A0ABU5GYA8_9BACT</name>
<sequence>MTTDALHPDQLQPGHWVGPWRILESLGTGGFGRTFKAEREGIFFSLKMAVRPASTEREVEGRVAHEAAALIANTSHPNLPRLYAVDRWPHPATGYLYFVTGYEEGETFQDWRARTRPNAAQLADAFLGVVSALAELHRRGMLHRDLSGSNILVRKEDGAPVFIDLSSVWLPGASMLTEKLPPSLAHTLPPECVTFLRSSADKEGEPFDAGRAGDLYQLGVLFYEALTECHPFDPKKLTAAELLAAIETLVPRPPHYLNPQVPESLSRIVMRLLEKRPEDRYPSAEVLHQALWEAAKERKRRTWKVPLVLPERGPAPATEEEREERQAWQQETERKARESHPEGTLESSRHEALEAFAAAAEELIVEAEAATRRRKWWWMLATGAVLLGCVLFATWWVWLAPAARSAASSEKGNPPVSDLSSRARSGTGRLAVWLCATFSLGCPGAQVKLPPPGACPQEAVDSMYALEILGGFVNYRFILDIHQPGGIVDRGVYREGPIVGRVVRDELSRHPLPDGTLLYGYLWTEGITKEELGAVMGRYTEALLPDGRRFPVCFVLGDHITGRITKAEGSKPGSTVLPRADRVYPVTRWPWPS</sequence>
<evidence type="ECO:0000256" key="4">
    <source>
        <dbReference type="ARBA" id="ARBA00022777"/>
    </source>
</evidence>
<accession>A0ABU5GYA8</accession>
<feature type="region of interest" description="Disordered" evidence="6">
    <location>
        <begin position="311"/>
        <end position="348"/>
    </location>
</feature>
<proteinExistence type="predicted"/>
<dbReference type="Proteomes" id="UP001291309">
    <property type="component" value="Unassembled WGS sequence"/>
</dbReference>
<protein>
    <recommendedName>
        <fullName evidence="1">non-specific serine/threonine protein kinase</fullName>
        <ecNumber evidence="1">2.7.11.1</ecNumber>
    </recommendedName>
</protein>
<reference evidence="9 10" key="1">
    <citation type="submission" date="2023-12" db="EMBL/GenBank/DDBJ databases">
        <title>the genome sequence of Hyalangium sp. s54d21.</title>
        <authorList>
            <person name="Zhang X."/>
        </authorList>
    </citation>
    <scope>NUCLEOTIDE SEQUENCE [LARGE SCALE GENOMIC DNA]</scope>
    <source>
        <strain evidence="10">s54d21</strain>
    </source>
</reference>
<keyword evidence="3" id="KW-0547">Nucleotide-binding</keyword>
<gene>
    <name evidence="9" type="ORF">SYV04_05700</name>
</gene>
<dbReference type="PANTHER" id="PTHR43671:SF13">
    <property type="entry name" value="SERINE_THREONINE-PROTEIN KINASE NEK2"/>
    <property type="match status" value="1"/>
</dbReference>
<keyword evidence="10" id="KW-1185">Reference proteome</keyword>
<keyword evidence="4 9" id="KW-0418">Kinase</keyword>
<dbReference type="CDD" id="cd14014">
    <property type="entry name" value="STKc_PknB_like"/>
    <property type="match status" value="1"/>
</dbReference>
<dbReference type="InterPro" id="IPR050660">
    <property type="entry name" value="NEK_Ser/Thr_kinase"/>
</dbReference>
<dbReference type="EC" id="2.7.11.1" evidence="1"/>
<keyword evidence="7" id="KW-1133">Transmembrane helix</keyword>
<dbReference type="GO" id="GO:0004674">
    <property type="term" value="F:protein serine/threonine kinase activity"/>
    <property type="evidence" value="ECO:0007669"/>
    <property type="project" value="UniProtKB-EC"/>
</dbReference>
<keyword evidence="2 9" id="KW-0808">Transferase</keyword>
<evidence type="ECO:0000313" key="10">
    <source>
        <dbReference type="Proteomes" id="UP001291309"/>
    </source>
</evidence>
<keyword evidence="7" id="KW-0472">Membrane</keyword>
<feature type="compositionally biased region" description="Basic and acidic residues" evidence="6">
    <location>
        <begin position="323"/>
        <end position="348"/>
    </location>
</feature>
<dbReference type="InterPro" id="IPR000719">
    <property type="entry name" value="Prot_kinase_dom"/>
</dbReference>
<dbReference type="Gene3D" id="1.10.510.10">
    <property type="entry name" value="Transferase(Phosphotransferase) domain 1"/>
    <property type="match status" value="1"/>
</dbReference>
<dbReference type="PROSITE" id="PS00109">
    <property type="entry name" value="PROTEIN_KINASE_TYR"/>
    <property type="match status" value="1"/>
</dbReference>
<dbReference type="PANTHER" id="PTHR43671">
    <property type="entry name" value="SERINE/THREONINE-PROTEIN KINASE NEK"/>
    <property type="match status" value="1"/>
</dbReference>
<dbReference type="RefSeq" id="WP_321544590.1">
    <property type="nucleotide sequence ID" value="NZ_JAXIVS010000002.1"/>
</dbReference>
<keyword evidence="5" id="KW-0067">ATP-binding</keyword>
<evidence type="ECO:0000256" key="7">
    <source>
        <dbReference type="SAM" id="Phobius"/>
    </source>
</evidence>
<evidence type="ECO:0000313" key="9">
    <source>
        <dbReference type="EMBL" id="MDY7225864.1"/>
    </source>
</evidence>
<dbReference type="SUPFAM" id="SSF56112">
    <property type="entry name" value="Protein kinase-like (PK-like)"/>
    <property type="match status" value="1"/>
</dbReference>